<organism evidence="2 3">
    <name type="scientific">Colletotrichum spaethianum</name>
    <dbReference type="NCBI Taxonomy" id="700344"/>
    <lineage>
        <taxon>Eukaryota</taxon>
        <taxon>Fungi</taxon>
        <taxon>Dikarya</taxon>
        <taxon>Ascomycota</taxon>
        <taxon>Pezizomycotina</taxon>
        <taxon>Sordariomycetes</taxon>
        <taxon>Hypocreomycetidae</taxon>
        <taxon>Glomerellales</taxon>
        <taxon>Glomerellaceae</taxon>
        <taxon>Colletotrichum</taxon>
        <taxon>Colletotrichum spaethianum species complex</taxon>
    </lineage>
</organism>
<dbReference type="Proteomes" id="UP001055115">
    <property type="component" value="Unassembled WGS sequence"/>
</dbReference>
<keyword evidence="3" id="KW-1185">Reference proteome</keyword>
<evidence type="ECO:0000313" key="3">
    <source>
        <dbReference type="Proteomes" id="UP001055115"/>
    </source>
</evidence>
<feature type="compositionally biased region" description="Polar residues" evidence="1">
    <location>
        <begin position="1"/>
        <end position="16"/>
    </location>
</feature>
<dbReference type="AlphaFoldDB" id="A0AA37PGF4"/>
<evidence type="ECO:0000313" key="2">
    <source>
        <dbReference type="EMBL" id="GKT51848.1"/>
    </source>
</evidence>
<protein>
    <submittedName>
        <fullName evidence="2">Uncharacterized protein</fullName>
    </submittedName>
</protein>
<dbReference type="EMBL" id="BQXU01000055">
    <property type="protein sequence ID" value="GKT51848.1"/>
    <property type="molecule type" value="Genomic_DNA"/>
</dbReference>
<accession>A0AA37PGF4</accession>
<gene>
    <name evidence="2" type="ORF">ColSpa_12029</name>
</gene>
<dbReference type="GeneID" id="73332831"/>
<name>A0AA37PGF4_9PEZI</name>
<proteinExistence type="predicted"/>
<reference evidence="2 3" key="1">
    <citation type="submission" date="2022-03" db="EMBL/GenBank/DDBJ databases">
        <title>Genome data of Colletotrichum spp.</title>
        <authorList>
            <person name="Utami Y.D."/>
            <person name="Hiruma K."/>
        </authorList>
    </citation>
    <scope>NUCLEOTIDE SEQUENCE [LARGE SCALE GENOMIC DNA]</scope>
    <source>
        <strain evidence="2 3">MAFF 239500</strain>
    </source>
</reference>
<sequence>MATPFSQPTNQRQARQTRSEKYKPVRILMFSCREELFREEFSRRDARRMLRSPEDWGMQNIKSAVIILKPHPAGSATADRLRVSAAKSATVLLILID</sequence>
<comment type="caution">
    <text evidence="2">The sequence shown here is derived from an EMBL/GenBank/DDBJ whole genome shotgun (WGS) entry which is preliminary data.</text>
</comment>
<evidence type="ECO:0000256" key="1">
    <source>
        <dbReference type="SAM" id="MobiDB-lite"/>
    </source>
</evidence>
<feature type="region of interest" description="Disordered" evidence="1">
    <location>
        <begin position="1"/>
        <end position="20"/>
    </location>
</feature>
<dbReference type="RefSeq" id="XP_049134198.1">
    <property type="nucleotide sequence ID" value="XM_049278241.1"/>
</dbReference>